<dbReference type="EMBL" id="CP138589">
    <property type="protein sequence ID" value="WPH03150.1"/>
    <property type="molecule type" value="Genomic_DNA"/>
</dbReference>
<gene>
    <name evidence="2" type="ORF">R9X50_00602600</name>
</gene>
<evidence type="ECO:0000313" key="3">
    <source>
        <dbReference type="Proteomes" id="UP001303373"/>
    </source>
</evidence>
<dbReference type="SUPFAM" id="SSF54695">
    <property type="entry name" value="POZ domain"/>
    <property type="match status" value="1"/>
</dbReference>
<dbReference type="AlphaFoldDB" id="A0AAQ3RBY0"/>
<organism evidence="2 3">
    <name type="scientific">Acrodontium crateriforme</name>
    <dbReference type="NCBI Taxonomy" id="150365"/>
    <lineage>
        <taxon>Eukaryota</taxon>
        <taxon>Fungi</taxon>
        <taxon>Dikarya</taxon>
        <taxon>Ascomycota</taxon>
        <taxon>Pezizomycotina</taxon>
        <taxon>Dothideomycetes</taxon>
        <taxon>Dothideomycetidae</taxon>
        <taxon>Mycosphaerellales</taxon>
        <taxon>Teratosphaeriaceae</taxon>
        <taxon>Acrodontium</taxon>
    </lineage>
</organism>
<evidence type="ECO:0000259" key="1">
    <source>
        <dbReference type="PROSITE" id="PS50097"/>
    </source>
</evidence>
<dbReference type="PROSITE" id="PS50097">
    <property type="entry name" value="BTB"/>
    <property type="match status" value="1"/>
</dbReference>
<evidence type="ECO:0000313" key="2">
    <source>
        <dbReference type="EMBL" id="WPH03150.1"/>
    </source>
</evidence>
<dbReference type="PANTHER" id="PTHR47843">
    <property type="entry name" value="BTB DOMAIN-CONTAINING PROTEIN-RELATED"/>
    <property type="match status" value="1"/>
</dbReference>
<sequence length="319" mass="35912">MASRINVPLDKFAFIGIANSPTFKFWIGPQATEFVLHSAVISHFSKPLRALINAPMIEGSTGGVSWDDVEVNTFGCITEFLYTGNYVVEDVSLTQSTDGSTKPKLTLEEKTTRTIRVEGSLFGGESYVEEPPVQDPYVEEPPVRDSYEVEHIDDGRMWGYGASRKKKNFKVESNKKAKLWSDFCQITFGSNVSRETTMSDDSSLQPAKTLLAHAKIYAFAEKYDIKQLRDVCLNKLQSTLQRNSLSKGQVTTIVELLEYAHQTTPHRDSPHYDLRSLLAHYAACEMEALMQNEQFQELIGNQCGLALDITKFLMRRLSS</sequence>
<proteinExistence type="predicted"/>
<dbReference type="InterPro" id="IPR000210">
    <property type="entry name" value="BTB/POZ_dom"/>
</dbReference>
<feature type="domain" description="BTB" evidence="1">
    <location>
        <begin position="21"/>
        <end position="90"/>
    </location>
</feature>
<reference evidence="2 3" key="1">
    <citation type="submission" date="2023-11" db="EMBL/GenBank/DDBJ databases">
        <title>An acidophilic fungus is an integral part of prey digestion in a carnivorous sundew plant.</title>
        <authorList>
            <person name="Tsai I.J."/>
        </authorList>
    </citation>
    <scope>NUCLEOTIDE SEQUENCE [LARGE SCALE GENOMIC DNA]</scope>
    <source>
        <strain evidence="2">169a</strain>
    </source>
</reference>
<accession>A0AAQ3RBY0</accession>
<dbReference type="InterPro" id="IPR011333">
    <property type="entry name" value="SKP1/BTB/POZ_sf"/>
</dbReference>
<name>A0AAQ3RBY0_9PEZI</name>
<dbReference type="Proteomes" id="UP001303373">
    <property type="component" value="Chromosome 10"/>
</dbReference>
<dbReference type="Gene3D" id="3.30.710.10">
    <property type="entry name" value="Potassium Channel Kv1.1, Chain A"/>
    <property type="match status" value="1"/>
</dbReference>
<protein>
    <recommendedName>
        <fullName evidence="1">BTB domain-containing protein</fullName>
    </recommendedName>
</protein>
<keyword evidence="3" id="KW-1185">Reference proteome</keyword>